<comment type="subcellular location">
    <subcellularLocation>
        <location evidence="1">Nucleus</location>
    </subcellularLocation>
</comment>
<keyword evidence="9" id="KW-1185">Reference proteome</keyword>
<dbReference type="Proteomes" id="UP001168877">
    <property type="component" value="Unassembled WGS sequence"/>
</dbReference>
<keyword evidence="2" id="KW-0805">Transcription regulation</keyword>
<evidence type="ECO:0000256" key="6">
    <source>
        <dbReference type="SAM" id="MobiDB-lite"/>
    </source>
</evidence>
<keyword evidence="3" id="KW-0238">DNA-binding</keyword>
<organism evidence="8 9">
    <name type="scientific">Acer saccharum</name>
    <name type="common">Sugar maple</name>
    <dbReference type="NCBI Taxonomy" id="4024"/>
    <lineage>
        <taxon>Eukaryota</taxon>
        <taxon>Viridiplantae</taxon>
        <taxon>Streptophyta</taxon>
        <taxon>Embryophyta</taxon>
        <taxon>Tracheophyta</taxon>
        <taxon>Spermatophyta</taxon>
        <taxon>Magnoliopsida</taxon>
        <taxon>eudicotyledons</taxon>
        <taxon>Gunneridae</taxon>
        <taxon>Pentapetalae</taxon>
        <taxon>rosids</taxon>
        <taxon>malvids</taxon>
        <taxon>Sapindales</taxon>
        <taxon>Sapindaceae</taxon>
        <taxon>Hippocastanoideae</taxon>
        <taxon>Acereae</taxon>
        <taxon>Acer</taxon>
    </lineage>
</organism>
<dbReference type="GO" id="GO:0005634">
    <property type="term" value="C:nucleus"/>
    <property type="evidence" value="ECO:0007669"/>
    <property type="project" value="UniProtKB-SubCell"/>
</dbReference>
<dbReference type="InterPro" id="IPR044810">
    <property type="entry name" value="WRKY_plant"/>
</dbReference>
<dbReference type="AlphaFoldDB" id="A0AA39SJH2"/>
<proteinExistence type="predicted"/>
<keyword evidence="4" id="KW-0804">Transcription</keyword>
<dbReference type="Gene3D" id="2.20.25.80">
    <property type="entry name" value="WRKY domain"/>
    <property type="match status" value="1"/>
</dbReference>
<feature type="domain" description="WRKY" evidence="7">
    <location>
        <begin position="186"/>
        <end position="248"/>
    </location>
</feature>
<protein>
    <recommendedName>
        <fullName evidence="7">WRKY domain-containing protein</fullName>
    </recommendedName>
</protein>
<dbReference type="PANTHER" id="PTHR31282">
    <property type="entry name" value="WRKY TRANSCRIPTION FACTOR 21-RELATED"/>
    <property type="match status" value="1"/>
</dbReference>
<gene>
    <name evidence="8" type="ORF">LWI29_012190</name>
</gene>
<evidence type="ECO:0000256" key="5">
    <source>
        <dbReference type="ARBA" id="ARBA00023242"/>
    </source>
</evidence>
<dbReference type="EMBL" id="JAUESC010000380">
    <property type="protein sequence ID" value="KAK0592028.1"/>
    <property type="molecule type" value="Genomic_DNA"/>
</dbReference>
<comment type="caution">
    <text evidence="8">The sequence shown here is derived from an EMBL/GenBank/DDBJ whole genome shotgun (WGS) entry which is preliminary data.</text>
</comment>
<feature type="region of interest" description="Disordered" evidence="6">
    <location>
        <begin position="290"/>
        <end position="322"/>
    </location>
</feature>
<dbReference type="PROSITE" id="PS50811">
    <property type="entry name" value="WRKY"/>
    <property type="match status" value="1"/>
</dbReference>
<dbReference type="InterPro" id="IPR003657">
    <property type="entry name" value="WRKY_dom"/>
</dbReference>
<evidence type="ECO:0000313" key="9">
    <source>
        <dbReference type="Proteomes" id="UP001168877"/>
    </source>
</evidence>
<evidence type="ECO:0000256" key="4">
    <source>
        <dbReference type="ARBA" id="ARBA00023163"/>
    </source>
</evidence>
<sequence length="371" mass="40368">MEEIMSMVVHGCKLAKELESNLAATMEAGSQQPSLMISRSCDDIIKIFSIVKERVNNNGMVDYQHHQNQMVYSEAAVAPGNIDPSLQEWLRSSVTQAMDHLFFHKIPPFEMEGCSTTTTRLRGVTGGGEGGDGHVQGTLMEVSAETSAARGGGGGGSSSQRHRRSESARTLRVPAPRFGNTEIPPDDGYTWRKYGQKEILNSKFPRSYYRCTHQKMYNCLAKKQVQRLDDDPYTFEVSYHDDHTCHMSSTAPSAPPSQAVALPSEVTHDHLTQNITMQQPSSTTLGRWLSMELGTGGSGSGSSGGGGGGGSGGAGPSSSSVVRYDREGEHPYLNVANMADAMFNSGSSSSNSMEFLFPPMEDKWQHEEKKK</sequence>
<evidence type="ECO:0000256" key="3">
    <source>
        <dbReference type="ARBA" id="ARBA00023125"/>
    </source>
</evidence>
<dbReference type="GO" id="GO:0003700">
    <property type="term" value="F:DNA-binding transcription factor activity"/>
    <property type="evidence" value="ECO:0007669"/>
    <property type="project" value="InterPro"/>
</dbReference>
<feature type="compositionally biased region" description="Gly residues" evidence="6">
    <location>
        <begin position="294"/>
        <end position="315"/>
    </location>
</feature>
<feature type="region of interest" description="Disordered" evidence="6">
    <location>
        <begin position="145"/>
        <end position="169"/>
    </location>
</feature>
<dbReference type="GO" id="GO:0043565">
    <property type="term" value="F:sequence-specific DNA binding"/>
    <property type="evidence" value="ECO:0007669"/>
    <property type="project" value="InterPro"/>
</dbReference>
<evidence type="ECO:0000313" key="8">
    <source>
        <dbReference type="EMBL" id="KAK0592028.1"/>
    </source>
</evidence>
<keyword evidence="5" id="KW-0539">Nucleus</keyword>
<name>A0AA39SJH2_ACESA</name>
<dbReference type="InterPro" id="IPR036576">
    <property type="entry name" value="WRKY_dom_sf"/>
</dbReference>
<evidence type="ECO:0000256" key="2">
    <source>
        <dbReference type="ARBA" id="ARBA00023015"/>
    </source>
</evidence>
<evidence type="ECO:0000256" key="1">
    <source>
        <dbReference type="ARBA" id="ARBA00004123"/>
    </source>
</evidence>
<reference evidence="8" key="1">
    <citation type="journal article" date="2022" name="Plant J.">
        <title>Strategies of tolerance reflected in two North American maple genomes.</title>
        <authorList>
            <person name="McEvoy S.L."/>
            <person name="Sezen U.U."/>
            <person name="Trouern-Trend A."/>
            <person name="McMahon S.M."/>
            <person name="Schaberg P.G."/>
            <person name="Yang J."/>
            <person name="Wegrzyn J.L."/>
            <person name="Swenson N.G."/>
        </authorList>
    </citation>
    <scope>NUCLEOTIDE SEQUENCE</scope>
    <source>
        <strain evidence="8">NS2018</strain>
    </source>
</reference>
<evidence type="ECO:0000259" key="7">
    <source>
        <dbReference type="PROSITE" id="PS50811"/>
    </source>
</evidence>
<reference evidence="8" key="2">
    <citation type="submission" date="2023-06" db="EMBL/GenBank/DDBJ databases">
        <authorList>
            <person name="Swenson N.G."/>
            <person name="Wegrzyn J.L."/>
            <person name="Mcevoy S.L."/>
        </authorList>
    </citation>
    <scope>NUCLEOTIDE SEQUENCE</scope>
    <source>
        <strain evidence="8">NS2018</strain>
        <tissue evidence="8">Leaf</tissue>
    </source>
</reference>
<dbReference type="SMART" id="SM00774">
    <property type="entry name" value="WRKY"/>
    <property type="match status" value="1"/>
</dbReference>
<dbReference type="Pfam" id="PF03106">
    <property type="entry name" value="WRKY"/>
    <property type="match status" value="1"/>
</dbReference>
<accession>A0AA39SJH2</accession>
<dbReference type="SUPFAM" id="SSF118290">
    <property type="entry name" value="WRKY DNA-binding domain"/>
    <property type="match status" value="1"/>
</dbReference>